<keyword evidence="3" id="KW-1185">Reference proteome</keyword>
<name>A0A841DG32_PLAVE</name>
<organism evidence="2 3">
    <name type="scientific">Planomonospora venezuelensis</name>
    <dbReference type="NCBI Taxonomy" id="1999"/>
    <lineage>
        <taxon>Bacteria</taxon>
        <taxon>Bacillati</taxon>
        <taxon>Actinomycetota</taxon>
        <taxon>Actinomycetes</taxon>
        <taxon>Streptosporangiales</taxon>
        <taxon>Streptosporangiaceae</taxon>
        <taxon>Planomonospora</taxon>
    </lineage>
</organism>
<proteinExistence type="predicted"/>
<dbReference type="GO" id="GO:0006355">
    <property type="term" value="P:regulation of DNA-templated transcription"/>
    <property type="evidence" value="ECO:0007669"/>
    <property type="project" value="InterPro"/>
</dbReference>
<dbReference type="InterPro" id="IPR010985">
    <property type="entry name" value="Ribbon_hlx_hlx"/>
</dbReference>
<dbReference type="EMBL" id="JACHJJ010000031">
    <property type="protein sequence ID" value="MBB5967344.1"/>
    <property type="molecule type" value="Genomic_DNA"/>
</dbReference>
<dbReference type="Proteomes" id="UP000562352">
    <property type="component" value="Unassembled WGS sequence"/>
</dbReference>
<dbReference type="SUPFAM" id="SSF47598">
    <property type="entry name" value="Ribbon-helix-helix"/>
    <property type="match status" value="1"/>
</dbReference>
<gene>
    <name evidence="2" type="ORF">FHS22_006646</name>
</gene>
<evidence type="ECO:0000313" key="3">
    <source>
        <dbReference type="Proteomes" id="UP000562352"/>
    </source>
</evidence>
<evidence type="ECO:0000313" key="2">
    <source>
        <dbReference type="EMBL" id="MBB5967344.1"/>
    </source>
</evidence>
<sequence length="80" mass="8794">MSGSKRGPDPKWGPVKQHPLRVPVELLGDIKTFARQRGCSVNEYIVTVLAREHDFVLAPPPRPAEQDQLPLIEGRQGAAA</sequence>
<dbReference type="AlphaFoldDB" id="A0A841DG32"/>
<protein>
    <recommendedName>
        <fullName evidence="4">HicB family protein</fullName>
    </recommendedName>
</protein>
<dbReference type="Gene3D" id="1.10.1220.10">
    <property type="entry name" value="Met repressor-like"/>
    <property type="match status" value="1"/>
</dbReference>
<evidence type="ECO:0000256" key="1">
    <source>
        <dbReference type="SAM" id="MobiDB-lite"/>
    </source>
</evidence>
<evidence type="ECO:0008006" key="4">
    <source>
        <dbReference type="Google" id="ProtNLM"/>
    </source>
</evidence>
<reference evidence="2 3" key="1">
    <citation type="submission" date="2020-08" db="EMBL/GenBank/DDBJ databases">
        <title>Genomic Encyclopedia of Type Strains, Phase III (KMG-III): the genomes of soil and plant-associated and newly described type strains.</title>
        <authorList>
            <person name="Whitman W."/>
        </authorList>
    </citation>
    <scope>NUCLEOTIDE SEQUENCE [LARGE SCALE GENOMIC DNA]</scope>
    <source>
        <strain evidence="2 3">CECT 3303</strain>
    </source>
</reference>
<comment type="caution">
    <text evidence="2">The sequence shown here is derived from an EMBL/GenBank/DDBJ whole genome shotgun (WGS) entry which is preliminary data.</text>
</comment>
<dbReference type="RefSeq" id="WP_184948066.1">
    <property type="nucleotide sequence ID" value="NZ_BAAAWZ010000005.1"/>
</dbReference>
<accession>A0A841DG32</accession>
<dbReference type="InterPro" id="IPR013321">
    <property type="entry name" value="Arc_rbn_hlx_hlx"/>
</dbReference>
<feature type="region of interest" description="Disordered" evidence="1">
    <location>
        <begin position="59"/>
        <end position="80"/>
    </location>
</feature>